<dbReference type="InterPro" id="IPR003439">
    <property type="entry name" value="ABC_transporter-like_ATP-bd"/>
</dbReference>
<dbReference type="PANTHER" id="PTHR48041">
    <property type="entry name" value="ABC TRANSPORTER G FAMILY MEMBER 28"/>
    <property type="match status" value="1"/>
</dbReference>
<dbReference type="InterPro" id="IPR027417">
    <property type="entry name" value="P-loop_NTPase"/>
</dbReference>
<accession>A0A8S3DQC8</accession>
<feature type="domain" description="ABC transporter" evidence="7">
    <location>
        <begin position="11"/>
        <end position="74"/>
    </location>
</feature>
<dbReference type="PANTHER" id="PTHR48041:SF116">
    <property type="entry name" value="PROTEIN BROWN"/>
    <property type="match status" value="1"/>
</dbReference>
<proteinExistence type="inferred from homology"/>
<protein>
    <recommendedName>
        <fullName evidence="7">ABC transporter domain-containing protein</fullName>
    </recommendedName>
</protein>
<dbReference type="InterPro" id="IPR050352">
    <property type="entry name" value="ABCG_transporters"/>
</dbReference>
<sequence>MFSANIRLPRNVSHVERAERVAQIIFDLGLESCADTLIGTDFIRGVSGGERRRACIGMELVLAPKIFFLDEPTTGS</sequence>
<dbReference type="Proteomes" id="UP000676336">
    <property type="component" value="Unassembled WGS sequence"/>
</dbReference>
<reference evidence="8" key="1">
    <citation type="submission" date="2021-02" db="EMBL/GenBank/DDBJ databases">
        <authorList>
            <person name="Nowell W R."/>
        </authorList>
    </citation>
    <scope>NUCLEOTIDE SEQUENCE</scope>
</reference>
<dbReference type="GO" id="GO:0016887">
    <property type="term" value="F:ATP hydrolysis activity"/>
    <property type="evidence" value="ECO:0007669"/>
    <property type="project" value="InterPro"/>
</dbReference>
<evidence type="ECO:0000256" key="6">
    <source>
        <dbReference type="ARBA" id="ARBA00023136"/>
    </source>
</evidence>
<dbReference type="Pfam" id="PF00005">
    <property type="entry name" value="ABC_tran"/>
    <property type="match status" value="1"/>
</dbReference>
<evidence type="ECO:0000256" key="2">
    <source>
        <dbReference type="ARBA" id="ARBA00005814"/>
    </source>
</evidence>
<feature type="non-terminal residue" evidence="8">
    <location>
        <position position="76"/>
    </location>
</feature>
<evidence type="ECO:0000313" key="9">
    <source>
        <dbReference type="Proteomes" id="UP000676336"/>
    </source>
</evidence>
<evidence type="ECO:0000256" key="4">
    <source>
        <dbReference type="ARBA" id="ARBA00022692"/>
    </source>
</evidence>
<dbReference type="GO" id="GO:0042626">
    <property type="term" value="F:ATPase-coupled transmembrane transporter activity"/>
    <property type="evidence" value="ECO:0007669"/>
    <property type="project" value="TreeGrafter"/>
</dbReference>
<organism evidence="8 9">
    <name type="scientific">Rotaria magnacalcarata</name>
    <dbReference type="NCBI Taxonomy" id="392030"/>
    <lineage>
        <taxon>Eukaryota</taxon>
        <taxon>Metazoa</taxon>
        <taxon>Spiralia</taxon>
        <taxon>Gnathifera</taxon>
        <taxon>Rotifera</taxon>
        <taxon>Eurotatoria</taxon>
        <taxon>Bdelloidea</taxon>
        <taxon>Philodinida</taxon>
        <taxon>Philodinidae</taxon>
        <taxon>Rotaria</taxon>
    </lineage>
</organism>
<keyword evidence="6" id="KW-0472">Membrane</keyword>
<keyword evidence="4" id="KW-0812">Transmembrane</keyword>
<dbReference type="GO" id="GO:0005886">
    <property type="term" value="C:plasma membrane"/>
    <property type="evidence" value="ECO:0007669"/>
    <property type="project" value="TreeGrafter"/>
</dbReference>
<dbReference type="SUPFAM" id="SSF52540">
    <property type="entry name" value="P-loop containing nucleoside triphosphate hydrolases"/>
    <property type="match status" value="1"/>
</dbReference>
<dbReference type="EMBL" id="CAJOBI010201990">
    <property type="protein sequence ID" value="CAF4994422.1"/>
    <property type="molecule type" value="Genomic_DNA"/>
</dbReference>
<dbReference type="AlphaFoldDB" id="A0A8S3DQC8"/>
<dbReference type="GO" id="GO:0005524">
    <property type="term" value="F:ATP binding"/>
    <property type="evidence" value="ECO:0007669"/>
    <property type="project" value="InterPro"/>
</dbReference>
<evidence type="ECO:0000313" key="8">
    <source>
        <dbReference type="EMBL" id="CAF4994422.1"/>
    </source>
</evidence>
<gene>
    <name evidence="8" type="ORF">SMN809_LOCUS56467</name>
</gene>
<name>A0A8S3DQC8_9BILA</name>
<comment type="subcellular location">
    <subcellularLocation>
        <location evidence="1">Membrane</location>
        <topology evidence="1">Multi-pass membrane protein</topology>
    </subcellularLocation>
</comment>
<keyword evidence="3" id="KW-0813">Transport</keyword>
<evidence type="ECO:0000256" key="1">
    <source>
        <dbReference type="ARBA" id="ARBA00004141"/>
    </source>
</evidence>
<evidence type="ECO:0000256" key="5">
    <source>
        <dbReference type="ARBA" id="ARBA00022989"/>
    </source>
</evidence>
<evidence type="ECO:0000256" key="3">
    <source>
        <dbReference type="ARBA" id="ARBA00022448"/>
    </source>
</evidence>
<keyword evidence="5" id="KW-1133">Transmembrane helix</keyword>
<comment type="caution">
    <text evidence="8">The sequence shown here is derived from an EMBL/GenBank/DDBJ whole genome shotgun (WGS) entry which is preliminary data.</text>
</comment>
<dbReference type="Gene3D" id="3.40.50.300">
    <property type="entry name" value="P-loop containing nucleotide triphosphate hydrolases"/>
    <property type="match status" value="1"/>
</dbReference>
<comment type="similarity">
    <text evidence="2">Belongs to the ABC transporter superfamily. ABCG family. Eye pigment precursor importer (TC 3.A.1.204) subfamily.</text>
</comment>
<evidence type="ECO:0000259" key="7">
    <source>
        <dbReference type="Pfam" id="PF00005"/>
    </source>
</evidence>